<name>A0A2K3M939_TRIPR</name>
<proteinExistence type="predicted"/>
<dbReference type="AlphaFoldDB" id="A0A2K3M939"/>
<comment type="caution">
    <text evidence="1">The sequence shown here is derived from an EMBL/GenBank/DDBJ whole genome shotgun (WGS) entry which is preliminary data.</text>
</comment>
<gene>
    <name evidence="1" type="ORF">L195_g043366</name>
</gene>
<organism evidence="1 2">
    <name type="scientific">Trifolium pratense</name>
    <name type="common">Red clover</name>
    <dbReference type="NCBI Taxonomy" id="57577"/>
    <lineage>
        <taxon>Eukaryota</taxon>
        <taxon>Viridiplantae</taxon>
        <taxon>Streptophyta</taxon>
        <taxon>Embryophyta</taxon>
        <taxon>Tracheophyta</taxon>
        <taxon>Spermatophyta</taxon>
        <taxon>Magnoliopsida</taxon>
        <taxon>eudicotyledons</taxon>
        <taxon>Gunneridae</taxon>
        <taxon>Pentapetalae</taxon>
        <taxon>rosids</taxon>
        <taxon>fabids</taxon>
        <taxon>Fabales</taxon>
        <taxon>Fabaceae</taxon>
        <taxon>Papilionoideae</taxon>
        <taxon>50 kb inversion clade</taxon>
        <taxon>NPAAA clade</taxon>
        <taxon>Hologalegina</taxon>
        <taxon>IRL clade</taxon>
        <taxon>Trifolieae</taxon>
        <taxon>Trifolium</taxon>
    </lineage>
</organism>
<reference evidence="1 2" key="1">
    <citation type="journal article" date="2014" name="Am. J. Bot.">
        <title>Genome assembly and annotation for red clover (Trifolium pratense; Fabaceae).</title>
        <authorList>
            <person name="Istvanek J."/>
            <person name="Jaros M."/>
            <person name="Krenek A."/>
            <person name="Repkova J."/>
        </authorList>
    </citation>
    <scope>NUCLEOTIDE SEQUENCE [LARGE SCALE GENOMIC DNA]</scope>
    <source>
        <strain evidence="2">cv. Tatra</strain>
        <tissue evidence="1">Young leaves</tissue>
    </source>
</reference>
<evidence type="ECO:0000313" key="1">
    <source>
        <dbReference type="EMBL" id="PNX87279.1"/>
    </source>
</evidence>
<reference evidence="1 2" key="2">
    <citation type="journal article" date="2017" name="Front. Plant Sci.">
        <title>Gene Classification and Mining of Molecular Markers Useful in Red Clover (Trifolium pratense) Breeding.</title>
        <authorList>
            <person name="Istvanek J."/>
            <person name="Dluhosova J."/>
            <person name="Dluhos P."/>
            <person name="Patkova L."/>
            <person name="Nedelnik J."/>
            <person name="Repkova J."/>
        </authorList>
    </citation>
    <scope>NUCLEOTIDE SEQUENCE [LARGE SCALE GENOMIC DNA]</scope>
    <source>
        <strain evidence="2">cv. Tatra</strain>
        <tissue evidence="1">Young leaves</tissue>
    </source>
</reference>
<dbReference type="EMBL" id="ASHM01053461">
    <property type="protein sequence ID" value="PNX87279.1"/>
    <property type="molecule type" value="Genomic_DNA"/>
</dbReference>
<dbReference type="Proteomes" id="UP000236291">
    <property type="component" value="Unassembled WGS sequence"/>
</dbReference>
<accession>A0A2K3M939</accession>
<protein>
    <submittedName>
        <fullName evidence="1">Uncharacterized protein</fullName>
    </submittedName>
</protein>
<sequence length="68" mass="7974">MYSYRHKAGTLDEQINAIKWLSDNGRGVMKSSECSSFRCRPLRKARLPKPLTRDERSWAFNIWVMLNG</sequence>
<evidence type="ECO:0000313" key="2">
    <source>
        <dbReference type="Proteomes" id="UP000236291"/>
    </source>
</evidence>